<evidence type="ECO:0000313" key="3">
    <source>
        <dbReference type="Proteomes" id="UP000008021"/>
    </source>
</evidence>
<reference evidence="2" key="2">
    <citation type="submission" date="2018-05" db="EMBL/GenBank/DDBJ databases">
        <title>OmerRS3 (Oryza meridionalis Reference Sequence Version 3).</title>
        <authorList>
            <person name="Zhang J."/>
            <person name="Kudrna D."/>
            <person name="Lee S."/>
            <person name="Talag J."/>
            <person name="Welchert J."/>
            <person name="Wing R.A."/>
        </authorList>
    </citation>
    <scope>NUCLEOTIDE SEQUENCE [LARGE SCALE GENOMIC DNA]</scope>
    <source>
        <strain evidence="2">cv. OR44</strain>
    </source>
</reference>
<protein>
    <submittedName>
        <fullName evidence="2">Uncharacterized protein</fullName>
    </submittedName>
</protein>
<evidence type="ECO:0000256" key="1">
    <source>
        <dbReference type="SAM" id="MobiDB-lite"/>
    </source>
</evidence>
<dbReference type="HOGENOM" id="CLU_163659_0_0_1"/>
<evidence type="ECO:0000313" key="2">
    <source>
        <dbReference type="EnsemblPlants" id="OMERI05G14670.1"/>
    </source>
</evidence>
<sequence>MGTTRTGSGGEAASLDAPALAAGETASQKALAAGGEAASQDGTWQVGGAATSSRRGSHGAAAVVSRVCGAGTGTGLCGARVRRDCGIVAATTRVSRT</sequence>
<dbReference type="Proteomes" id="UP000008021">
    <property type="component" value="Chromosome 5"/>
</dbReference>
<dbReference type="Gramene" id="OMERI05G14670.1">
    <property type="protein sequence ID" value="OMERI05G14670.1"/>
    <property type="gene ID" value="OMERI05G14670"/>
</dbReference>
<organism evidence="2">
    <name type="scientific">Oryza meridionalis</name>
    <dbReference type="NCBI Taxonomy" id="40149"/>
    <lineage>
        <taxon>Eukaryota</taxon>
        <taxon>Viridiplantae</taxon>
        <taxon>Streptophyta</taxon>
        <taxon>Embryophyta</taxon>
        <taxon>Tracheophyta</taxon>
        <taxon>Spermatophyta</taxon>
        <taxon>Magnoliopsida</taxon>
        <taxon>Liliopsida</taxon>
        <taxon>Poales</taxon>
        <taxon>Poaceae</taxon>
        <taxon>BOP clade</taxon>
        <taxon>Oryzoideae</taxon>
        <taxon>Oryzeae</taxon>
        <taxon>Oryzinae</taxon>
        <taxon>Oryza</taxon>
    </lineage>
</organism>
<reference evidence="2" key="1">
    <citation type="submission" date="2015-04" db="UniProtKB">
        <authorList>
            <consortium name="EnsemblPlants"/>
        </authorList>
    </citation>
    <scope>IDENTIFICATION</scope>
</reference>
<feature type="compositionally biased region" description="Low complexity" evidence="1">
    <location>
        <begin position="12"/>
        <end position="22"/>
    </location>
</feature>
<keyword evidence="3" id="KW-1185">Reference proteome</keyword>
<name>A0A0E0DRJ0_9ORYZ</name>
<dbReference type="EnsemblPlants" id="OMERI05G14670.1">
    <property type="protein sequence ID" value="OMERI05G14670.1"/>
    <property type="gene ID" value="OMERI05G14670"/>
</dbReference>
<accession>A0A0E0DRJ0</accession>
<proteinExistence type="predicted"/>
<dbReference type="AlphaFoldDB" id="A0A0E0DRJ0"/>
<feature type="region of interest" description="Disordered" evidence="1">
    <location>
        <begin position="1"/>
        <end position="57"/>
    </location>
</feature>